<dbReference type="EMBL" id="CM042028">
    <property type="protein sequence ID" value="KAI3797225.1"/>
    <property type="molecule type" value="Genomic_DNA"/>
</dbReference>
<evidence type="ECO:0000313" key="1">
    <source>
        <dbReference type="EMBL" id="KAI3797225.1"/>
    </source>
</evidence>
<dbReference type="Proteomes" id="UP001056120">
    <property type="component" value="Linkage Group LG11"/>
</dbReference>
<protein>
    <submittedName>
        <fullName evidence="1">Uncharacterized protein</fullName>
    </submittedName>
</protein>
<sequence length="113" mass="12069">MLSFSSGMVLPPSEKEKSGSSMKNGLDFDLDPAIRWWLNTPTVKEEADNPIVVGSGAVAAAGRGGASAFGGGVDRARVLVENGVIRAEITEGVSSDSFDSRERIRKLTDRRRC</sequence>
<evidence type="ECO:0000313" key="2">
    <source>
        <dbReference type="Proteomes" id="UP001056120"/>
    </source>
</evidence>
<proteinExistence type="predicted"/>
<accession>A0ACB9HQ30</accession>
<reference evidence="2" key="1">
    <citation type="journal article" date="2022" name="Mol. Ecol. Resour.">
        <title>The genomes of chicory, endive, great burdock and yacon provide insights into Asteraceae palaeo-polyploidization history and plant inulin production.</title>
        <authorList>
            <person name="Fan W."/>
            <person name="Wang S."/>
            <person name="Wang H."/>
            <person name="Wang A."/>
            <person name="Jiang F."/>
            <person name="Liu H."/>
            <person name="Zhao H."/>
            <person name="Xu D."/>
            <person name="Zhang Y."/>
        </authorList>
    </citation>
    <scope>NUCLEOTIDE SEQUENCE [LARGE SCALE GENOMIC DNA]</scope>
    <source>
        <strain evidence="2">cv. Yunnan</strain>
    </source>
</reference>
<gene>
    <name evidence="1" type="ORF">L1987_32480</name>
</gene>
<comment type="caution">
    <text evidence="1">The sequence shown here is derived from an EMBL/GenBank/DDBJ whole genome shotgun (WGS) entry which is preliminary data.</text>
</comment>
<reference evidence="1 2" key="2">
    <citation type="journal article" date="2022" name="Mol. Ecol. Resour.">
        <title>The genomes of chicory, endive, great burdock and yacon provide insights into Asteraceae paleo-polyploidization history and plant inulin production.</title>
        <authorList>
            <person name="Fan W."/>
            <person name="Wang S."/>
            <person name="Wang H."/>
            <person name="Wang A."/>
            <person name="Jiang F."/>
            <person name="Liu H."/>
            <person name="Zhao H."/>
            <person name="Xu D."/>
            <person name="Zhang Y."/>
        </authorList>
    </citation>
    <scope>NUCLEOTIDE SEQUENCE [LARGE SCALE GENOMIC DNA]</scope>
    <source>
        <strain evidence="2">cv. Yunnan</strain>
        <tissue evidence="1">Leaves</tissue>
    </source>
</reference>
<name>A0ACB9HQ30_9ASTR</name>
<keyword evidence="2" id="KW-1185">Reference proteome</keyword>
<organism evidence="1 2">
    <name type="scientific">Smallanthus sonchifolius</name>
    <dbReference type="NCBI Taxonomy" id="185202"/>
    <lineage>
        <taxon>Eukaryota</taxon>
        <taxon>Viridiplantae</taxon>
        <taxon>Streptophyta</taxon>
        <taxon>Embryophyta</taxon>
        <taxon>Tracheophyta</taxon>
        <taxon>Spermatophyta</taxon>
        <taxon>Magnoliopsida</taxon>
        <taxon>eudicotyledons</taxon>
        <taxon>Gunneridae</taxon>
        <taxon>Pentapetalae</taxon>
        <taxon>asterids</taxon>
        <taxon>campanulids</taxon>
        <taxon>Asterales</taxon>
        <taxon>Asteraceae</taxon>
        <taxon>Asteroideae</taxon>
        <taxon>Heliantheae alliance</taxon>
        <taxon>Millerieae</taxon>
        <taxon>Smallanthus</taxon>
    </lineage>
</organism>